<keyword evidence="2" id="KW-0812">Transmembrane</keyword>
<reference evidence="3 4" key="1">
    <citation type="submission" date="2019-02" db="EMBL/GenBank/DDBJ databases">
        <title>Deep-cultivation of Planctomycetes and their phenomic and genomic characterization uncovers novel biology.</title>
        <authorList>
            <person name="Wiegand S."/>
            <person name="Jogler M."/>
            <person name="Boedeker C."/>
            <person name="Pinto D."/>
            <person name="Vollmers J."/>
            <person name="Rivas-Marin E."/>
            <person name="Kohn T."/>
            <person name="Peeters S.H."/>
            <person name="Heuer A."/>
            <person name="Rast P."/>
            <person name="Oberbeckmann S."/>
            <person name="Bunk B."/>
            <person name="Jeske O."/>
            <person name="Meyerdierks A."/>
            <person name="Storesund J.E."/>
            <person name="Kallscheuer N."/>
            <person name="Luecker S."/>
            <person name="Lage O.M."/>
            <person name="Pohl T."/>
            <person name="Merkel B.J."/>
            <person name="Hornburger P."/>
            <person name="Mueller R.-W."/>
            <person name="Bruemmer F."/>
            <person name="Labrenz M."/>
            <person name="Spormann A.M."/>
            <person name="Op den Camp H."/>
            <person name="Overmann J."/>
            <person name="Amann R."/>
            <person name="Jetten M.S.M."/>
            <person name="Mascher T."/>
            <person name="Medema M.H."/>
            <person name="Devos D.P."/>
            <person name="Kaster A.-K."/>
            <person name="Ovreas L."/>
            <person name="Rohde M."/>
            <person name="Galperin M.Y."/>
            <person name="Jogler C."/>
        </authorList>
    </citation>
    <scope>NUCLEOTIDE SEQUENCE [LARGE SCALE GENOMIC DNA]</scope>
    <source>
        <strain evidence="3 4">ElP</strain>
    </source>
</reference>
<dbReference type="AlphaFoldDB" id="A0A518H651"/>
<evidence type="ECO:0000256" key="1">
    <source>
        <dbReference type="SAM" id="MobiDB-lite"/>
    </source>
</evidence>
<name>A0A518H651_9BACT</name>
<protein>
    <recommendedName>
        <fullName evidence="5">DoxX</fullName>
    </recommendedName>
</protein>
<evidence type="ECO:0000313" key="3">
    <source>
        <dbReference type="EMBL" id="QDV36314.1"/>
    </source>
</evidence>
<evidence type="ECO:0000313" key="4">
    <source>
        <dbReference type="Proteomes" id="UP000317835"/>
    </source>
</evidence>
<feature type="transmembrane region" description="Helical" evidence="2">
    <location>
        <begin position="60"/>
        <end position="85"/>
    </location>
</feature>
<feature type="compositionally biased region" description="Polar residues" evidence="1">
    <location>
        <begin position="152"/>
        <end position="169"/>
    </location>
</feature>
<dbReference type="RefSeq" id="WP_197446231.1">
    <property type="nucleotide sequence ID" value="NZ_CP036426.1"/>
</dbReference>
<organism evidence="3 4">
    <name type="scientific">Tautonia plasticadhaerens</name>
    <dbReference type="NCBI Taxonomy" id="2527974"/>
    <lineage>
        <taxon>Bacteria</taxon>
        <taxon>Pseudomonadati</taxon>
        <taxon>Planctomycetota</taxon>
        <taxon>Planctomycetia</taxon>
        <taxon>Isosphaerales</taxon>
        <taxon>Isosphaeraceae</taxon>
        <taxon>Tautonia</taxon>
    </lineage>
</organism>
<keyword evidence="2" id="KW-0472">Membrane</keyword>
<keyword evidence="2" id="KW-1133">Transmembrane helix</keyword>
<accession>A0A518H651</accession>
<sequence>MRSTKRLSNAAPVVMRMALAAGFLSAVADRFGLWGPIGTPGVSWGGFAEFLDYTATLLPFLPATLVAVAGWAATAAETLLGVALLAGVRVRLAALASGVLLHTFAIAMTTALGPEAPLSYSVWTAAAGAFLLARDQPAASWALHSREEPSTEVASSGISSGPVSTCHSP</sequence>
<dbReference type="Proteomes" id="UP000317835">
    <property type="component" value="Chromosome"/>
</dbReference>
<dbReference type="KEGG" id="tpla:ElP_42340"/>
<keyword evidence="4" id="KW-1185">Reference proteome</keyword>
<proteinExistence type="predicted"/>
<gene>
    <name evidence="3" type="ORF">ElP_42340</name>
</gene>
<dbReference type="EMBL" id="CP036426">
    <property type="protein sequence ID" value="QDV36314.1"/>
    <property type="molecule type" value="Genomic_DNA"/>
</dbReference>
<evidence type="ECO:0000256" key="2">
    <source>
        <dbReference type="SAM" id="Phobius"/>
    </source>
</evidence>
<feature type="region of interest" description="Disordered" evidence="1">
    <location>
        <begin position="146"/>
        <end position="169"/>
    </location>
</feature>
<feature type="transmembrane region" description="Helical" evidence="2">
    <location>
        <begin position="92"/>
        <end position="112"/>
    </location>
</feature>
<evidence type="ECO:0008006" key="5">
    <source>
        <dbReference type="Google" id="ProtNLM"/>
    </source>
</evidence>